<evidence type="ECO:0000256" key="5">
    <source>
        <dbReference type="ARBA" id="ARBA00022617"/>
    </source>
</evidence>
<dbReference type="InterPro" id="IPR011577">
    <property type="entry name" value="Cyt_b561_bac/Ni-Hgenase"/>
</dbReference>
<evidence type="ECO:0000256" key="8">
    <source>
        <dbReference type="ARBA" id="ARBA00022982"/>
    </source>
</evidence>
<dbReference type="PANTHER" id="PTHR30529">
    <property type="entry name" value="CYTOCHROME B561"/>
    <property type="match status" value="1"/>
</dbReference>
<keyword evidence="9 13" id="KW-1133">Transmembrane helix</keyword>
<evidence type="ECO:0000256" key="6">
    <source>
        <dbReference type="ARBA" id="ARBA00022692"/>
    </source>
</evidence>
<name>A0ABU0F715_9HYPH</name>
<proteinExistence type="inferred from homology"/>
<evidence type="ECO:0000256" key="1">
    <source>
        <dbReference type="ARBA" id="ARBA00001970"/>
    </source>
</evidence>
<evidence type="ECO:0000256" key="3">
    <source>
        <dbReference type="ARBA" id="ARBA00022448"/>
    </source>
</evidence>
<comment type="similarity">
    <text evidence="12">Belongs to the cytochrome b561 family.</text>
</comment>
<dbReference type="RefSeq" id="WP_307421325.1">
    <property type="nucleotide sequence ID" value="NZ_JAUSVK010000001.1"/>
</dbReference>
<evidence type="ECO:0000259" key="14">
    <source>
        <dbReference type="Pfam" id="PF01292"/>
    </source>
</evidence>
<organism evidence="15 16">
    <name type="scientific">Labrys monachus</name>
    <dbReference type="NCBI Taxonomy" id="217067"/>
    <lineage>
        <taxon>Bacteria</taxon>
        <taxon>Pseudomonadati</taxon>
        <taxon>Pseudomonadota</taxon>
        <taxon>Alphaproteobacteria</taxon>
        <taxon>Hyphomicrobiales</taxon>
        <taxon>Xanthobacteraceae</taxon>
        <taxon>Labrys</taxon>
    </lineage>
</organism>
<accession>A0ABU0F715</accession>
<keyword evidence="11 13" id="KW-0472">Membrane</keyword>
<feature type="transmembrane region" description="Helical" evidence="13">
    <location>
        <begin position="95"/>
        <end position="114"/>
    </location>
</feature>
<evidence type="ECO:0000256" key="12">
    <source>
        <dbReference type="ARBA" id="ARBA00037975"/>
    </source>
</evidence>
<comment type="caution">
    <text evidence="15">The sequence shown here is derived from an EMBL/GenBank/DDBJ whole genome shotgun (WGS) entry which is preliminary data.</text>
</comment>
<keyword evidence="4" id="KW-1003">Cell membrane</keyword>
<comment type="subcellular location">
    <subcellularLocation>
        <location evidence="2">Cell membrane</location>
        <topology evidence="2">Multi-pass membrane protein</topology>
    </subcellularLocation>
</comment>
<comment type="cofactor">
    <cofactor evidence="1">
        <name>heme b</name>
        <dbReference type="ChEBI" id="CHEBI:60344"/>
    </cofactor>
</comment>
<gene>
    <name evidence="15" type="ORF">J3R73_000018</name>
</gene>
<protein>
    <submittedName>
        <fullName evidence="15">Cytochrome b561</fullName>
    </submittedName>
</protein>
<evidence type="ECO:0000256" key="10">
    <source>
        <dbReference type="ARBA" id="ARBA00023004"/>
    </source>
</evidence>
<keyword evidence="3" id="KW-0813">Transport</keyword>
<sequence>MSTLPIPSPRYGYDRLQRGFHWLMAALIFAAIGLGVWSAWLVQGTPLRRGLLDIHKSLGMTVLALIGLRILYRLVAGEPAFRVPPGRLAHLAAKAGHAGLYVLMLFMPLTGYLTSASGGNTLPWFGLFSWPNLLPRDKANAMLGAGLHYGGAWTLGAVLALHLLAVAWHVFVRRDEVLARMIGTR</sequence>
<feature type="transmembrane region" description="Helical" evidence="13">
    <location>
        <begin position="20"/>
        <end position="42"/>
    </location>
</feature>
<evidence type="ECO:0000313" key="15">
    <source>
        <dbReference type="EMBL" id="MDQ0390226.1"/>
    </source>
</evidence>
<evidence type="ECO:0000313" key="16">
    <source>
        <dbReference type="Proteomes" id="UP001237448"/>
    </source>
</evidence>
<reference evidence="15 16" key="1">
    <citation type="submission" date="2023-07" db="EMBL/GenBank/DDBJ databases">
        <title>Genomic Encyclopedia of Type Strains, Phase IV (KMG-IV): sequencing the most valuable type-strain genomes for metagenomic binning, comparative biology and taxonomic classification.</title>
        <authorList>
            <person name="Goeker M."/>
        </authorList>
    </citation>
    <scope>NUCLEOTIDE SEQUENCE [LARGE SCALE GENOMIC DNA]</scope>
    <source>
        <strain evidence="15 16">DSM 5896</strain>
    </source>
</reference>
<dbReference type="InterPro" id="IPR016174">
    <property type="entry name" value="Di-haem_cyt_TM"/>
</dbReference>
<feature type="domain" description="Cytochrome b561 bacterial/Ni-hydrogenase" evidence="14">
    <location>
        <begin position="13"/>
        <end position="183"/>
    </location>
</feature>
<dbReference type="Proteomes" id="UP001237448">
    <property type="component" value="Unassembled WGS sequence"/>
</dbReference>
<dbReference type="Pfam" id="PF01292">
    <property type="entry name" value="Ni_hydr_CYTB"/>
    <property type="match status" value="1"/>
</dbReference>
<evidence type="ECO:0000256" key="11">
    <source>
        <dbReference type="ARBA" id="ARBA00023136"/>
    </source>
</evidence>
<evidence type="ECO:0000256" key="9">
    <source>
        <dbReference type="ARBA" id="ARBA00022989"/>
    </source>
</evidence>
<feature type="transmembrane region" description="Helical" evidence="13">
    <location>
        <begin position="54"/>
        <end position="75"/>
    </location>
</feature>
<dbReference type="SUPFAM" id="SSF81342">
    <property type="entry name" value="Transmembrane di-heme cytochromes"/>
    <property type="match status" value="1"/>
</dbReference>
<evidence type="ECO:0000256" key="13">
    <source>
        <dbReference type="SAM" id="Phobius"/>
    </source>
</evidence>
<evidence type="ECO:0000256" key="2">
    <source>
        <dbReference type="ARBA" id="ARBA00004651"/>
    </source>
</evidence>
<keyword evidence="5" id="KW-0349">Heme</keyword>
<keyword evidence="8" id="KW-0249">Electron transport</keyword>
<dbReference type="Gene3D" id="1.20.950.20">
    <property type="entry name" value="Transmembrane di-heme cytochromes, Chain C"/>
    <property type="match status" value="1"/>
</dbReference>
<dbReference type="EMBL" id="JAUSVK010000001">
    <property type="protein sequence ID" value="MDQ0390226.1"/>
    <property type="molecule type" value="Genomic_DNA"/>
</dbReference>
<evidence type="ECO:0000256" key="4">
    <source>
        <dbReference type="ARBA" id="ARBA00022475"/>
    </source>
</evidence>
<dbReference type="InterPro" id="IPR052168">
    <property type="entry name" value="Cytochrome_b561_oxidase"/>
</dbReference>
<keyword evidence="7" id="KW-0479">Metal-binding</keyword>
<keyword evidence="10" id="KW-0408">Iron</keyword>
<keyword evidence="6 13" id="KW-0812">Transmembrane</keyword>
<dbReference type="PANTHER" id="PTHR30529:SF1">
    <property type="entry name" value="CYTOCHROME B561 HOMOLOG 2"/>
    <property type="match status" value="1"/>
</dbReference>
<keyword evidence="16" id="KW-1185">Reference proteome</keyword>
<evidence type="ECO:0000256" key="7">
    <source>
        <dbReference type="ARBA" id="ARBA00022723"/>
    </source>
</evidence>
<feature type="transmembrane region" description="Helical" evidence="13">
    <location>
        <begin position="152"/>
        <end position="172"/>
    </location>
</feature>